<name>A0A4D6LAN8_VIGUN</name>
<comment type="similarity">
    <text evidence="4 16">Belongs to the HAK/KUP transporter (TC 2.A.72.3) family.</text>
</comment>
<keyword evidence="10 16" id="KW-0630">Potassium</keyword>
<feature type="transmembrane region" description="Helical" evidence="16">
    <location>
        <begin position="20"/>
        <end position="40"/>
    </location>
</feature>
<keyword evidence="14" id="KW-0407">Ion channel</keyword>
<dbReference type="PRINTS" id="PR01463">
    <property type="entry name" value="EAGCHANLFMLY"/>
</dbReference>
<dbReference type="InterPro" id="IPR003855">
    <property type="entry name" value="K+_transporter"/>
</dbReference>
<feature type="repeat" description="ANK" evidence="15">
    <location>
        <begin position="1466"/>
        <end position="1498"/>
    </location>
</feature>
<feature type="transmembrane region" description="Helical" evidence="16">
    <location>
        <begin position="1092"/>
        <end position="1117"/>
    </location>
</feature>
<evidence type="ECO:0000259" key="18">
    <source>
        <dbReference type="PROSITE" id="PS51490"/>
    </source>
</evidence>
<evidence type="ECO:0000256" key="15">
    <source>
        <dbReference type="PROSITE-ProRule" id="PRU00023"/>
    </source>
</evidence>
<feature type="transmembrane region" description="Helical" evidence="16">
    <location>
        <begin position="88"/>
        <end position="106"/>
    </location>
</feature>
<comment type="function">
    <text evidence="16">Potassium transporter.</text>
</comment>
<protein>
    <recommendedName>
        <fullName evidence="16">Potassium transporter</fullName>
    </recommendedName>
</protein>
<evidence type="ECO:0000256" key="9">
    <source>
        <dbReference type="ARBA" id="ARBA00022882"/>
    </source>
</evidence>
<proteinExistence type="inferred from homology"/>
<keyword evidence="5" id="KW-0813">Transport</keyword>
<gene>
    <name evidence="19" type="ORF">DEO72_LG2g5824</name>
</gene>
<dbReference type="InterPro" id="IPR003938">
    <property type="entry name" value="K_chnl_volt-dep_EAG/ELK/ERG"/>
</dbReference>
<keyword evidence="7 16" id="KW-0812">Transmembrane</keyword>
<feature type="transmembrane region" description="Helical" evidence="16">
    <location>
        <begin position="315"/>
        <end position="337"/>
    </location>
</feature>
<keyword evidence="8" id="KW-0631">Potassium channel</keyword>
<evidence type="ECO:0000256" key="10">
    <source>
        <dbReference type="ARBA" id="ARBA00022958"/>
    </source>
</evidence>
<dbReference type="Proteomes" id="UP000501690">
    <property type="component" value="Linkage Group LG2"/>
</dbReference>
<feature type="transmembrane region" description="Helical" evidence="16">
    <location>
        <begin position="495"/>
        <end position="516"/>
    </location>
</feature>
<feature type="repeat" description="ANK" evidence="15">
    <location>
        <begin position="1369"/>
        <end position="1401"/>
    </location>
</feature>
<dbReference type="PRINTS" id="PR01415">
    <property type="entry name" value="ANKYRIN"/>
</dbReference>
<feature type="transmembrane region" description="Helical" evidence="16">
    <location>
        <begin position="467"/>
        <end position="489"/>
    </location>
</feature>
<evidence type="ECO:0000259" key="17">
    <source>
        <dbReference type="PROSITE" id="PS50042"/>
    </source>
</evidence>
<feature type="transmembrane region" description="Helical" evidence="16">
    <location>
        <begin position="237"/>
        <end position="254"/>
    </location>
</feature>
<feature type="transmembrane region" description="Helical" evidence="16">
    <location>
        <begin position="1061"/>
        <end position="1080"/>
    </location>
</feature>
<dbReference type="EMBL" id="CP039346">
    <property type="protein sequence ID" value="QCD85464.1"/>
    <property type="molecule type" value="Genomic_DNA"/>
</dbReference>
<keyword evidence="6 16" id="KW-0633">Potassium transport</keyword>
<organism evidence="19 20">
    <name type="scientific">Vigna unguiculata</name>
    <name type="common">Cowpea</name>
    <dbReference type="NCBI Taxonomy" id="3917"/>
    <lineage>
        <taxon>Eukaryota</taxon>
        <taxon>Viridiplantae</taxon>
        <taxon>Streptophyta</taxon>
        <taxon>Embryophyta</taxon>
        <taxon>Tracheophyta</taxon>
        <taxon>Spermatophyta</taxon>
        <taxon>Magnoliopsida</taxon>
        <taxon>eudicotyledons</taxon>
        <taxon>Gunneridae</taxon>
        <taxon>Pentapetalae</taxon>
        <taxon>rosids</taxon>
        <taxon>fabids</taxon>
        <taxon>Fabales</taxon>
        <taxon>Fabaceae</taxon>
        <taxon>Papilionoideae</taxon>
        <taxon>50 kb inversion clade</taxon>
        <taxon>NPAAA clade</taxon>
        <taxon>indigoferoid/millettioid clade</taxon>
        <taxon>Phaseoleae</taxon>
        <taxon>Vigna</taxon>
    </lineage>
</organism>
<dbReference type="Pfam" id="PF11834">
    <property type="entry name" value="KHA"/>
    <property type="match status" value="1"/>
</dbReference>
<reference evidence="19 20" key="1">
    <citation type="submission" date="2019-04" db="EMBL/GenBank/DDBJ databases">
        <title>An improved genome assembly and genetic linkage map for asparagus bean, Vigna unguiculata ssp. sesquipedialis.</title>
        <authorList>
            <person name="Xia Q."/>
            <person name="Zhang R."/>
            <person name="Dong Y."/>
        </authorList>
    </citation>
    <scope>NUCLEOTIDE SEQUENCE [LARGE SCALE GENOMIC DNA]</scope>
    <source>
        <tissue evidence="19">Leaf</tissue>
    </source>
</reference>
<evidence type="ECO:0000256" key="11">
    <source>
        <dbReference type="ARBA" id="ARBA00022989"/>
    </source>
</evidence>
<evidence type="ECO:0000256" key="2">
    <source>
        <dbReference type="ARBA" id="ARBA00004651"/>
    </source>
</evidence>
<dbReference type="Pfam" id="PF00520">
    <property type="entry name" value="Ion_trans"/>
    <property type="match status" value="1"/>
</dbReference>
<dbReference type="InterPro" id="IPR021789">
    <property type="entry name" value="KHA_dom"/>
</dbReference>
<dbReference type="Gene3D" id="2.60.120.10">
    <property type="entry name" value="Jelly Rolls"/>
    <property type="match status" value="1"/>
</dbReference>
<comment type="similarity">
    <text evidence="3">Belongs to the potassium channel family. Plant (TC 1.A.1.4) subfamily.</text>
</comment>
<accession>A0A4D6LAN8</accession>
<dbReference type="NCBIfam" id="TIGR00794">
    <property type="entry name" value="kup"/>
    <property type="match status" value="1"/>
</dbReference>
<evidence type="ECO:0000256" key="7">
    <source>
        <dbReference type="ARBA" id="ARBA00022692"/>
    </source>
</evidence>
<dbReference type="PROSITE" id="PS50088">
    <property type="entry name" value="ANK_REPEAT"/>
    <property type="match status" value="4"/>
</dbReference>
<feature type="transmembrane region" description="Helical" evidence="16">
    <location>
        <begin position="441"/>
        <end position="460"/>
    </location>
</feature>
<evidence type="ECO:0000256" key="12">
    <source>
        <dbReference type="ARBA" id="ARBA00023065"/>
    </source>
</evidence>
<feature type="domain" description="Cyclic nucleotide-binding" evidence="17">
    <location>
        <begin position="1192"/>
        <end position="1295"/>
    </location>
</feature>
<evidence type="ECO:0000313" key="20">
    <source>
        <dbReference type="Proteomes" id="UP000501690"/>
    </source>
</evidence>
<evidence type="ECO:0000256" key="6">
    <source>
        <dbReference type="ARBA" id="ARBA00022538"/>
    </source>
</evidence>
<dbReference type="FunFam" id="2.60.120.10:FF:000074">
    <property type="entry name" value="Potassium channel KAT2"/>
    <property type="match status" value="1"/>
</dbReference>
<dbReference type="SUPFAM" id="SSF51206">
    <property type="entry name" value="cAMP-binding domain-like"/>
    <property type="match status" value="1"/>
</dbReference>
<dbReference type="GO" id="GO:0005249">
    <property type="term" value="F:voltage-gated potassium channel activity"/>
    <property type="evidence" value="ECO:0007669"/>
    <property type="project" value="InterPro"/>
</dbReference>
<dbReference type="GO" id="GO:0034702">
    <property type="term" value="C:monoatomic ion channel complex"/>
    <property type="evidence" value="ECO:0007669"/>
    <property type="project" value="UniProtKB-KW"/>
</dbReference>
<evidence type="ECO:0000256" key="3">
    <source>
        <dbReference type="ARBA" id="ARBA00007929"/>
    </source>
</evidence>
<feature type="transmembrane region" description="Helical" evidence="16">
    <location>
        <begin position="906"/>
        <end position="924"/>
    </location>
</feature>
<dbReference type="Pfam" id="PF02705">
    <property type="entry name" value="K_trans"/>
    <property type="match status" value="1"/>
</dbReference>
<sequence>MAGDRERIPSWDSFFLVFPLTSYLIFCLPTVCLVMDSHLFDQDKKKTWKQTVLLSFQIVGIVYGQLSTAPLYVFGTMRASDLAADQEVVYELFSFIFWTLTIISLLKYASIVLKADDEGEGGTVALYSLLCRNAKVGLLPCDRSANEVVLYEEKSSPKIKADSRARRAIEKHKICHYLILFLALFGSCMAIGDAVLTPALSVYSASAGVQRSLTDILNDIFASSEHTKESMSNALKAYVPVPSACVILVGLFMLQHCGTRKIGIMFAPIIAAWLVFVAAVGTYNIFHWDVKIIYKISPFYIYRFITKIDIHRWRLLGSVILCVAGSEAMFAGLGHFSKKSIKITFICFIYPLLLLCYAGQAAYMSKNLTSPDFNHLSQSMPRQCKHLYIVLSLLSSAVGSQATITACFSIINQCLALNCFPRVKVIHTSKTINGQIYIPDVNWLLMIFSLTVTIGFRDLVKIGNATALAIISGMLVTTSLMALIIALYWEKDVMVSAYFLVCFGFLEAAYLSACLLQFHKGSWYLVVLLAVSMTVMLSWHYGSMKKYEFDLQNKVSTEWLIDISPGLGISRVPGIGFIYTDIVAGIPAFFSHFITNLPAFHQVLILVSFKSIPVPYIAESERFLIGRIGPKDYKIYRCIVRSGYCDHIRDTGDFEEKIIRSIGEFISIEQNDIESMMGCPDERMIFVGHSRVGGNGLVPLEDLESSSCMVNNESQISPVAEEALESGGSGCKKRKKVRFMLPHNSPKMQVSVRNELLELIDARESGSAYFLGQSHLVVRDGSNFLKRFLIMVYRFSEKNCREPPVALKIPHAALVEVGVFWVEETKEEQKTAIMQTLKDKSHSSFTRCCAAPTLTRRHRFLIHPHNRWYLLWKHFILIWAIYSSFFTPMEFGFFRGLPHNIFLLDIAGQLVFLMDIFLQFLVGYHEIHSNSLSLVLNHYQIAVRYLRSRFFLDLLACLPWDFIYKRTNNNEFVRSLLWIRLARASRVTQFFDTLEKDTRINYLFTRILKLFVVELYCTHTAACIFYYLATTLPPSQEGYTWIGSLKMGDYAYSDFRHIDLWKRYVTSLYFAVVTMATVGYGEIHAVNVREMIFVMIYVSFDMILGAYLLGNMTALIVKGSKTERFRDKMSDISKFVDKNKLDSHICDQIKDHLRLKYDRSYNGSFILQEIPTTIRKKISISLYEQFIQKVSLFKGCSSGFIKQIATKVEEEFFLPGELVTEKGDVADKLYFVYHGEMREMRREECDTEEETITLHTYSSFGHVSFFCNIPQSSTVEAHEFCKVLRLDKKSFTEILNIYFLDGRIVLNNLREVKDLNLQRKLLLSDFNLTIGSMEIELATRLNCAAHDGHLDLVKRLIGFGADPNKTDYDGRTPLHISASKGYVDISSYLVEQGVCINTADKFGTNPLLEALKNGHEDVASVLVNAGAILAVDDVGNFLCMAVARKEFDLLKRVLAFGINPNAKNYDQRTPLHIAASEGFFTMVELLLEAGASVLSKDRWGNTPLHEAHTGGNRNMIKLLEVAKVSQLAELSDLIHENQATPMLQSTNEIPKKRCTVYPFHPWDHEAGKREGVVLWVPQNIEELIKEAGKHLETTNNSYILTEEGGKVLHVNMINNDEKLFLVSEAQNEVK</sequence>
<keyword evidence="15" id="KW-0040">ANK repeat</keyword>
<dbReference type="CDD" id="cd00038">
    <property type="entry name" value="CAP_ED"/>
    <property type="match status" value="1"/>
</dbReference>
<feature type="transmembrane region" description="Helical" evidence="16">
    <location>
        <begin position="174"/>
        <end position="196"/>
    </location>
</feature>
<feature type="transmembrane region" description="Helical" evidence="16">
    <location>
        <begin position="1007"/>
        <end position="1029"/>
    </location>
</feature>
<dbReference type="InterPro" id="IPR014710">
    <property type="entry name" value="RmlC-like_jellyroll"/>
</dbReference>
<dbReference type="InterPro" id="IPR053952">
    <property type="entry name" value="K_trans_C"/>
</dbReference>
<feature type="transmembrane region" description="Helical" evidence="16">
    <location>
        <begin position="52"/>
        <end position="73"/>
    </location>
</feature>
<keyword evidence="9" id="KW-0851">Voltage-gated channel</keyword>
<keyword evidence="12 16" id="KW-0406">Ion transport</keyword>
<evidence type="ECO:0000256" key="16">
    <source>
        <dbReference type="RuleBase" id="RU321113"/>
    </source>
</evidence>
<dbReference type="PROSITE" id="PS51490">
    <property type="entry name" value="KHA"/>
    <property type="match status" value="1"/>
</dbReference>
<evidence type="ECO:0000313" key="19">
    <source>
        <dbReference type="EMBL" id="QCD85464.1"/>
    </source>
</evidence>
<evidence type="ECO:0000256" key="14">
    <source>
        <dbReference type="ARBA" id="ARBA00023303"/>
    </source>
</evidence>
<keyword evidence="20" id="KW-1185">Reference proteome</keyword>
<feature type="transmembrane region" description="Helical" evidence="16">
    <location>
        <begin position="868"/>
        <end position="886"/>
    </location>
</feature>
<evidence type="ECO:0000256" key="1">
    <source>
        <dbReference type="ARBA" id="ARBA00004413"/>
    </source>
</evidence>
<evidence type="ECO:0000256" key="13">
    <source>
        <dbReference type="ARBA" id="ARBA00023136"/>
    </source>
</evidence>
<dbReference type="InterPro" id="IPR053951">
    <property type="entry name" value="K_trans_N"/>
</dbReference>
<dbReference type="InterPro" id="IPR018490">
    <property type="entry name" value="cNMP-bd_dom_sf"/>
</dbReference>
<dbReference type="Gene3D" id="1.25.40.20">
    <property type="entry name" value="Ankyrin repeat-containing domain"/>
    <property type="match status" value="2"/>
</dbReference>
<dbReference type="InterPro" id="IPR005821">
    <property type="entry name" value="Ion_trans_dom"/>
</dbReference>
<dbReference type="SUPFAM" id="SSF48403">
    <property type="entry name" value="Ankyrin repeat"/>
    <property type="match status" value="1"/>
</dbReference>
<dbReference type="PANTHER" id="PTHR30540:SF97">
    <property type="entry name" value="POTASSIUM TRANSPORTER"/>
    <property type="match status" value="1"/>
</dbReference>
<keyword evidence="13 16" id="KW-0472">Membrane</keyword>
<dbReference type="Pfam" id="PF00027">
    <property type="entry name" value="cNMP_binding"/>
    <property type="match status" value="1"/>
</dbReference>
<dbReference type="Pfam" id="PF12796">
    <property type="entry name" value="Ank_2"/>
    <property type="match status" value="2"/>
</dbReference>
<feature type="repeat" description="ANK" evidence="15">
    <location>
        <begin position="1336"/>
        <end position="1368"/>
    </location>
</feature>
<evidence type="ECO:0000256" key="8">
    <source>
        <dbReference type="ARBA" id="ARBA00022826"/>
    </source>
</evidence>
<dbReference type="PROSITE" id="PS50297">
    <property type="entry name" value="ANK_REP_REGION"/>
    <property type="match status" value="3"/>
</dbReference>
<dbReference type="Pfam" id="PF22776">
    <property type="entry name" value="K_trans_C"/>
    <property type="match status" value="1"/>
</dbReference>
<feature type="transmembrane region" description="Helical" evidence="16">
    <location>
        <begin position="266"/>
        <end position="286"/>
    </location>
</feature>
<dbReference type="PANTHER" id="PTHR30540">
    <property type="entry name" value="OSMOTIC STRESS POTASSIUM TRANSPORTER"/>
    <property type="match status" value="1"/>
</dbReference>
<dbReference type="Gene3D" id="1.10.287.70">
    <property type="match status" value="1"/>
</dbReference>
<dbReference type="InterPro" id="IPR000595">
    <property type="entry name" value="cNMP-bd_dom"/>
</dbReference>
<dbReference type="InterPro" id="IPR002110">
    <property type="entry name" value="Ankyrin_rpt"/>
</dbReference>
<feature type="domain" description="KHA" evidence="18">
    <location>
        <begin position="1553"/>
        <end position="1630"/>
    </location>
</feature>
<feature type="transmembrane region" description="Helical" evidence="16">
    <location>
        <begin position="343"/>
        <end position="365"/>
    </location>
</feature>
<evidence type="ECO:0000256" key="5">
    <source>
        <dbReference type="ARBA" id="ARBA00022448"/>
    </source>
</evidence>
<feature type="transmembrane region" description="Helical" evidence="16">
    <location>
        <begin position="523"/>
        <end position="541"/>
    </location>
</feature>
<dbReference type="SMART" id="SM00100">
    <property type="entry name" value="cNMP"/>
    <property type="match status" value="1"/>
</dbReference>
<dbReference type="SUPFAM" id="SSF81324">
    <property type="entry name" value="Voltage-gated potassium channels"/>
    <property type="match status" value="1"/>
</dbReference>
<evidence type="ECO:0000256" key="4">
    <source>
        <dbReference type="ARBA" id="ARBA00008440"/>
    </source>
</evidence>
<dbReference type="GO" id="GO:0005886">
    <property type="term" value="C:plasma membrane"/>
    <property type="evidence" value="ECO:0007669"/>
    <property type="project" value="UniProtKB-SubCell"/>
</dbReference>
<dbReference type="SMART" id="SM00248">
    <property type="entry name" value="ANK"/>
    <property type="match status" value="6"/>
</dbReference>
<keyword evidence="11 16" id="KW-1133">Transmembrane helix</keyword>
<comment type="subcellular location">
    <subcellularLocation>
        <location evidence="2">Cell membrane</location>
        <topology evidence="2">Multi-pass membrane protein</topology>
    </subcellularLocation>
    <subcellularLocation>
        <location evidence="1">Cell membrane</location>
        <topology evidence="1">Peripheral membrane protein</topology>
        <orientation evidence="1">Cytoplasmic side</orientation>
    </subcellularLocation>
    <subcellularLocation>
        <location evidence="16">Membrane</location>
        <topology evidence="16">Multi-pass membrane protein</topology>
    </subcellularLocation>
</comment>
<comment type="caution">
    <text evidence="16">Lacks conserved residue(s) required for the propagation of feature annotation.</text>
</comment>
<feature type="repeat" description="ANK" evidence="15">
    <location>
        <begin position="1402"/>
        <end position="1434"/>
    </location>
</feature>
<dbReference type="PROSITE" id="PS50042">
    <property type="entry name" value="CNMP_BINDING_3"/>
    <property type="match status" value="1"/>
</dbReference>
<dbReference type="InterPro" id="IPR036770">
    <property type="entry name" value="Ankyrin_rpt-contain_sf"/>
</dbReference>